<dbReference type="GeneID" id="107738049"/>
<gene>
    <name evidence="2" type="primary">LOC107738049</name>
</gene>
<accession>A0A673HJT4</accession>
<keyword evidence="1" id="KW-0812">Transmembrane</keyword>
<proteinExistence type="predicted"/>
<evidence type="ECO:0000313" key="3">
    <source>
        <dbReference type="Proteomes" id="UP000472270"/>
    </source>
</evidence>
<dbReference type="AlphaFoldDB" id="A0A673HJT4"/>
<dbReference type="RefSeq" id="XP_016405210.1">
    <property type="nucleotide sequence ID" value="XM_016549724.1"/>
</dbReference>
<sequence>MTSEVEPEEPELCGVAPEVPAAAAQSASGSAEAGTLLEVTFQRNPSQKYKYLEAEPKILGVTEIAMTVFFVVCRIPFYVGLSEFIVNSFMLAISCVGIISGSVAIAAQKLHLPTLKACLGMQVVTCVAYTICLLETVVEPYSHIIGCWHHYNDSEITHDTCIQLEKGFHLLYALDQLTEVTQIVLSITIAAYCCKVIPCCTPRSHVPVIVMTPPTAAQ</sequence>
<organism evidence="2 3">
    <name type="scientific">Sinocyclocheilus rhinocerous</name>
    <dbReference type="NCBI Taxonomy" id="307959"/>
    <lineage>
        <taxon>Eukaryota</taxon>
        <taxon>Metazoa</taxon>
        <taxon>Chordata</taxon>
        <taxon>Craniata</taxon>
        <taxon>Vertebrata</taxon>
        <taxon>Euteleostomi</taxon>
        <taxon>Actinopterygii</taxon>
        <taxon>Neopterygii</taxon>
        <taxon>Teleostei</taxon>
        <taxon>Ostariophysi</taxon>
        <taxon>Cypriniformes</taxon>
        <taxon>Cyprinidae</taxon>
        <taxon>Cyprininae</taxon>
        <taxon>Sinocyclocheilus</taxon>
    </lineage>
</organism>
<dbReference type="OrthoDB" id="8958625at2759"/>
<keyword evidence="1" id="KW-0472">Membrane</keyword>
<feature type="transmembrane region" description="Helical" evidence="1">
    <location>
        <begin position="85"/>
        <end position="107"/>
    </location>
</feature>
<evidence type="ECO:0000256" key="1">
    <source>
        <dbReference type="SAM" id="Phobius"/>
    </source>
</evidence>
<feature type="transmembrane region" description="Helical" evidence="1">
    <location>
        <begin position="58"/>
        <end position="79"/>
    </location>
</feature>
<name>A0A673HJT4_9TELE</name>
<dbReference type="Ensembl" id="ENSSRHT00000027044.1">
    <property type="protein sequence ID" value="ENSSRHP00000026263.1"/>
    <property type="gene ID" value="ENSSRHG00000013733.1"/>
</dbReference>
<keyword evidence="1" id="KW-1133">Transmembrane helix</keyword>
<reference evidence="2" key="1">
    <citation type="submission" date="2025-08" db="UniProtKB">
        <authorList>
            <consortium name="Ensembl"/>
        </authorList>
    </citation>
    <scope>IDENTIFICATION</scope>
</reference>
<evidence type="ECO:0000313" key="2">
    <source>
        <dbReference type="Ensembl" id="ENSSRHP00000026263.1"/>
    </source>
</evidence>
<dbReference type="Proteomes" id="UP000472270">
    <property type="component" value="Unassembled WGS sequence"/>
</dbReference>
<protein>
    <submittedName>
        <fullName evidence="2">Uncharacterized LOC107738049</fullName>
    </submittedName>
</protein>
<dbReference type="KEGG" id="srx:107738049"/>
<keyword evidence="3" id="KW-1185">Reference proteome</keyword>
<reference evidence="2" key="2">
    <citation type="submission" date="2025-09" db="UniProtKB">
        <authorList>
            <consortium name="Ensembl"/>
        </authorList>
    </citation>
    <scope>IDENTIFICATION</scope>
</reference>